<gene>
    <name evidence="1" type="ORF">SAMN04488026_101835</name>
</gene>
<keyword evidence="2" id="KW-1185">Reference proteome</keyword>
<protein>
    <submittedName>
        <fullName evidence="1">Uncharacterized protein</fullName>
    </submittedName>
</protein>
<dbReference type="Proteomes" id="UP000199382">
    <property type="component" value="Unassembled WGS sequence"/>
</dbReference>
<organism evidence="1 2">
    <name type="scientific">Aliiruegeria lutimaris</name>
    <dbReference type="NCBI Taxonomy" id="571298"/>
    <lineage>
        <taxon>Bacteria</taxon>
        <taxon>Pseudomonadati</taxon>
        <taxon>Pseudomonadota</taxon>
        <taxon>Alphaproteobacteria</taxon>
        <taxon>Rhodobacterales</taxon>
        <taxon>Roseobacteraceae</taxon>
        <taxon>Aliiruegeria</taxon>
    </lineage>
</organism>
<accession>A0A1G8U2M5</accession>
<dbReference type="RefSeq" id="WP_244520685.1">
    <property type="nucleotide sequence ID" value="NZ_FNEK01000018.1"/>
</dbReference>
<sequence>MGEADEQMPGRSNSLLLSTLFVSLAQPIAAEGDKTRRAERIEPLVLNASTGFSVTQYEIETGVYYRWRIESDGLEEYKLLAPGLFRESWIDQVVIEDKEVKPFGLHAVEFDDEGEIDIWFIPQRPGEYPFFVEGLDTQGFSGVFIVR</sequence>
<proteinExistence type="predicted"/>
<reference evidence="1 2" key="1">
    <citation type="submission" date="2016-10" db="EMBL/GenBank/DDBJ databases">
        <authorList>
            <person name="de Groot N.N."/>
        </authorList>
    </citation>
    <scope>NUCLEOTIDE SEQUENCE [LARGE SCALE GENOMIC DNA]</scope>
    <source>
        <strain evidence="1 2">DSM 25294</strain>
    </source>
</reference>
<dbReference type="AlphaFoldDB" id="A0A1G8U2M5"/>
<name>A0A1G8U2M5_9RHOB</name>
<evidence type="ECO:0000313" key="2">
    <source>
        <dbReference type="Proteomes" id="UP000199382"/>
    </source>
</evidence>
<evidence type="ECO:0000313" key="1">
    <source>
        <dbReference type="EMBL" id="SDJ48011.1"/>
    </source>
</evidence>
<dbReference type="STRING" id="571298.SAMN04488026_101835"/>
<dbReference type="EMBL" id="FNEK01000018">
    <property type="protein sequence ID" value="SDJ48011.1"/>
    <property type="molecule type" value="Genomic_DNA"/>
</dbReference>